<comment type="cofactor">
    <cofactor evidence="1">
        <name>pyrroloquinoline quinone</name>
        <dbReference type="ChEBI" id="CHEBI:58442"/>
    </cofactor>
</comment>
<dbReference type="Proteomes" id="UP001216253">
    <property type="component" value="Unassembled WGS sequence"/>
</dbReference>
<reference evidence="11 12" key="1">
    <citation type="submission" date="2023-03" db="EMBL/GenBank/DDBJ databases">
        <title>NovoSphingobium album sp. nov. isolated from polycyclic aromatic hydrocarbons- and heavy-metal polluted soil.</title>
        <authorList>
            <person name="Liu Z."/>
            <person name="Wang K."/>
        </authorList>
    </citation>
    <scope>NUCLEOTIDE SEQUENCE [LARGE SCALE GENOMIC DNA]</scope>
    <source>
        <strain evidence="11 12">H3SJ31-1</strain>
    </source>
</reference>
<keyword evidence="4 8" id="KW-0479">Metal-binding</keyword>
<comment type="caution">
    <text evidence="11">The sequence shown here is derived from an EMBL/GenBank/DDBJ whole genome shotgun (WGS) entry which is preliminary data.</text>
</comment>
<protein>
    <submittedName>
        <fullName evidence="11">PQQ-binding-like beta-propeller repeat protein</fullName>
    </submittedName>
</protein>
<proteinExistence type="inferred from homology"/>
<evidence type="ECO:0000256" key="2">
    <source>
        <dbReference type="ARBA" id="ARBA00008156"/>
    </source>
</evidence>
<evidence type="ECO:0000313" key="12">
    <source>
        <dbReference type="Proteomes" id="UP001216253"/>
    </source>
</evidence>
<gene>
    <name evidence="11" type="ORF">PYV00_00320</name>
</gene>
<evidence type="ECO:0000256" key="9">
    <source>
        <dbReference type="SAM" id="SignalP"/>
    </source>
</evidence>
<dbReference type="SMART" id="SM00564">
    <property type="entry name" value="PQQ"/>
    <property type="match status" value="6"/>
</dbReference>
<dbReference type="InterPro" id="IPR011047">
    <property type="entry name" value="Quinoprotein_ADH-like_sf"/>
</dbReference>
<dbReference type="Pfam" id="PF01011">
    <property type="entry name" value="PQQ"/>
    <property type="match status" value="1"/>
</dbReference>
<keyword evidence="7 8" id="KW-0408">Iron</keyword>
<evidence type="ECO:0000256" key="4">
    <source>
        <dbReference type="ARBA" id="ARBA00022723"/>
    </source>
</evidence>
<accession>A0ABT5WMJ9</accession>
<evidence type="ECO:0000256" key="5">
    <source>
        <dbReference type="ARBA" id="ARBA00022729"/>
    </source>
</evidence>
<evidence type="ECO:0000256" key="6">
    <source>
        <dbReference type="ARBA" id="ARBA00023002"/>
    </source>
</evidence>
<keyword evidence="5 9" id="KW-0732">Signal</keyword>
<sequence length="626" mass="65717">MAFALFALVFLVLAAWMAPLRAAPVSTEDLLADKTPGVTAQAAQFPIGAEVYTRYCAACHETGAGRAPARIILSNMTPEMIHAALTTGAMQAQGGALSEEQKVQVSQHLSGIAMGSRASLPPAAMCTGARARFDINQPPAFAGWGLDHADTHSVTSAQAGINRANVGKLKLKWAFGFPGATRARSQPALGGGAIFVGSHGGMVYALDRETGCVRWQFDATAEVRTGIVLSPWRAGDTGARPLAFFGDWQGNAYAVEAFTGKLVWKVRADQHPAAVITATPVLWQDTLYVAISSLEEAAAATPGYVCCTFRGSMLALDARTGAERWRKWLVDQPVPQAGGKHMGPSGLPVWAGMAVDTARQRLIIGTGGNYSRPTTRLTDSIVALDLATGDVVWDFQLIKDDAWNVDCVTPDPDQCPVDAGPDYNFGTGAALARGKDGRDYVVNSSKAGIAFALDAATGAVKWTERLGRGGMAGGTHFGIATVDGRLIVPISDMPDGTKNPLEPRPGIHALDIVTGTSLWQAPAPQVCEGRPFCLPGYSGAISVTPELLFAGSDDGFLRIYDVATGKVLWETDTMRDFATVNGVAAKGGAMSGGAAPIADHGQLVVSSGYGFVTKMPGNVLLVFEPE</sequence>
<dbReference type="InterPro" id="IPR036909">
    <property type="entry name" value="Cyt_c-like_dom_sf"/>
</dbReference>
<evidence type="ECO:0000256" key="3">
    <source>
        <dbReference type="ARBA" id="ARBA00022617"/>
    </source>
</evidence>
<evidence type="ECO:0000256" key="1">
    <source>
        <dbReference type="ARBA" id="ARBA00001931"/>
    </source>
</evidence>
<keyword evidence="6" id="KW-0560">Oxidoreductase</keyword>
<dbReference type="InterPro" id="IPR018391">
    <property type="entry name" value="PQQ_b-propeller_rpt"/>
</dbReference>
<evidence type="ECO:0000256" key="7">
    <source>
        <dbReference type="ARBA" id="ARBA00023004"/>
    </source>
</evidence>
<feature type="domain" description="Cytochrome c" evidence="10">
    <location>
        <begin position="43"/>
        <end position="113"/>
    </location>
</feature>
<keyword evidence="3 8" id="KW-0349">Heme</keyword>
<dbReference type="EMBL" id="JARESE010000001">
    <property type="protein sequence ID" value="MDE8650158.1"/>
    <property type="molecule type" value="Genomic_DNA"/>
</dbReference>
<dbReference type="SUPFAM" id="SSF46626">
    <property type="entry name" value="Cytochrome c"/>
    <property type="match status" value="1"/>
</dbReference>
<organism evidence="11 12">
    <name type="scientific">Novosphingobium album</name>
    <name type="common">ex Liu et al. 2023</name>
    <dbReference type="NCBI Taxonomy" id="3031130"/>
    <lineage>
        <taxon>Bacteria</taxon>
        <taxon>Pseudomonadati</taxon>
        <taxon>Pseudomonadota</taxon>
        <taxon>Alphaproteobacteria</taxon>
        <taxon>Sphingomonadales</taxon>
        <taxon>Sphingomonadaceae</taxon>
        <taxon>Novosphingobium</taxon>
    </lineage>
</organism>
<keyword evidence="12" id="KW-1185">Reference proteome</keyword>
<dbReference type="PANTHER" id="PTHR32303:SF10">
    <property type="entry name" value="OUTER MEMBRANE PROTEIN ASSEMBLY FACTOR BAMB"/>
    <property type="match status" value="1"/>
</dbReference>
<evidence type="ECO:0000259" key="10">
    <source>
        <dbReference type="PROSITE" id="PS51007"/>
    </source>
</evidence>
<evidence type="ECO:0000313" key="11">
    <source>
        <dbReference type="EMBL" id="MDE8650158.1"/>
    </source>
</evidence>
<dbReference type="Gene3D" id="1.10.760.10">
    <property type="entry name" value="Cytochrome c-like domain"/>
    <property type="match status" value="1"/>
</dbReference>
<dbReference type="Gene3D" id="2.140.10.10">
    <property type="entry name" value="Quinoprotein alcohol dehydrogenase-like superfamily"/>
    <property type="match status" value="1"/>
</dbReference>
<comment type="similarity">
    <text evidence="2">Belongs to the bacterial PQQ dehydrogenase family.</text>
</comment>
<dbReference type="Pfam" id="PF13442">
    <property type="entry name" value="Cytochrome_CBB3"/>
    <property type="match status" value="1"/>
</dbReference>
<dbReference type="SUPFAM" id="SSF50998">
    <property type="entry name" value="Quinoprotein alcohol dehydrogenase-like"/>
    <property type="match status" value="1"/>
</dbReference>
<name>A0ABT5WMJ9_9SPHN</name>
<feature type="signal peptide" evidence="9">
    <location>
        <begin position="1"/>
        <end position="22"/>
    </location>
</feature>
<feature type="chain" id="PRO_5045604398" evidence="9">
    <location>
        <begin position="23"/>
        <end position="626"/>
    </location>
</feature>
<dbReference type="InterPro" id="IPR009056">
    <property type="entry name" value="Cyt_c-like_dom"/>
</dbReference>
<dbReference type="PROSITE" id="PS51007">
    <property type="entry name" value="CYTC"/>
    <property type="match status" value="1"/>
</dbReference>
<dbReference type="PANTHER" id="PTHR32303">
    <property type="entry name" value="QUINOPROTEIN ALCOHOL DEHYDROGENASE (CYTOCHROME C)"/>
    <property type="match status" value="1"/>
</dbReference>
<dbReference type="InterPro" id="IPR002372">
    <property type="entry name" value="PQQ_rpt_dom"/>
</dbReference>
<evidence type="ECO:0000256" key="8">
    <source>
        <dbReference type="PROSITE-ProRule" id="PRU00433"/>
    </source>
</evidence>
<dbReference type="RefSeq" id="WP_275226243.1">
    <property type="nucleotide sequence ID" value="NZ_JARESE010000001.1"/>
</dbReference>